<protein>
    <submittedName>
        <fullName evidence="1">Uncharacterized protein</fullName>
    </submittedName>
</protein>
<reference evidence="1" key="1">
    <citation type="submission" date="2022-08" db="EMBL/GenBank/DDBJ databases">
        <authorList>
            <consortium name="DOE Joint Genome Institute"/>
            <person name="Min B."/>
            <person name="Sierra-Patev S."/>
            <person name="Naranjo-Ortiz M."/>
            <person name="Looney B."/>
            <person name="Konkel Z."/>
            <person name="Slot J.C."/>
            <person name="Sakamoto Y."/>
            <person name="Steenwyk J.L."/>
            <person name="Rokas A."/>
            <person name="Carro J."/>
            <person name="Camarero S."/>
            <person name="Ferreira P."/>
            <person name="Molpeceres G."/>
            <person name="Ruiz-duenas F.J."/>
            <person name="Serrano A."/>
            <person name="Henrissat B."/>
            <person name="Drula E."/>
            <person name="Hughes K.W."/>
            <person name="Mata J.L."/>
            <person name="Ishikawa N.K."/>
            <person name="Vargas-Isla R."/>
            <person name="Ushijima S."/>
            <person name="Smith C.A."/>
            <person name="Ahrendt S."/>
            <person name="Andreopoulos W."/>
            <person name="He G."/>
            <person name="LaButti K."/>
            <person name="Lipzen A."/>
            <person name="Ng V."/>
            <person name="Riley R."/>
            <person name="Sandor L."/>
            <person name="Barry K."/>
            <person name="Martinez A.T."/>
            <person name="Xiao Y."/>
            <person name="Gibbons J.G."/>
            <person name="Terashima K."/>
            <person name="Hibbett D.S."/>
            <person name="Grigoriev I.V."/>
        </authorList>
    </citation>
    <scope>NUCLEOTIDE SEQUENCE</scope>
    <source>
        <strain evidence="1">TFB7810</strain>
    </source>
</reference>
<dbReference type="Proteomes" id="UP001142393">
    <property type="component" value="Unassembled WGS sequence"/>
</dbReference>
<dbReference type="EMBL" id="MU802044">
    <property type="protein sequence ID" value="KAJ3982870.1"/>
    <property type="molecule type" value="Genomic_DNA"/>
</dbReference>
<sequence>MSNTNKVQIVRKFHELLNDGKHDEAHEYLAHDLSAHTTAHIDANAPPMSKADVLESHKGIHDELEAKTVITDAKEVDGKVIVVGKSHLKHEISEVPFKAVYEFKGNKIGTVKFETDPEHKVKAFSL</sequence>
<dbReference type="Gene3D" id="3.10.450.50">
    <property type="match status" value="1"/>
</dbReference>
<proteinExistence type="predicted"/>
<keyword evidence="3" id="KW-1185">Reference proteome</keyword>
<evidence type="ECO:0000313" key="2">
    <source>
        <dbReference type="EMBL" id="KAJ3982870.1"/>
    </source>
</evidence>
<accession>A0AA38UQL2</accession>
<organism evidence="1 3">
    <name type="scientific">Lentinula detonsa</name>
    <dbReference type="NCBI Taxonomy" id="2804962"/>
    <lineage>
        <taxon>Eukaryota</taxon>
        <taxon>Fungi</taxon>
        <taxon>Dikarya</taxon>
        <taxon>Basidiomycota</taxon>
        <taxon>Agaricomycotina</taxon>
        <taxon>Agaricomycetes</taxon>
        <taxon>Agaricomycetidae</taxon>
        <taxon>Agaricales</taxon>
        <taxon>Marasmiineae</taxon>
        <taxon>Omphalotaceae</taxon>
        <taxon>Lentinula</taxon>
    </lineage>
</organism>
<evidence type="ECO:0000313" key="1">
    <source>
        <dbReference type="EMBL" id="KAJ3739038.1"/>
    </source>
</evidence>
<dbReference type="EMBL" id="JANVFU010000020">
    <property type="protein sequence ID" value="KAJ3739038.1"/>
    <property type="molecule type" value="Genomic_DNA"/>
</dbReference>
<name>A0A9W8NQN9_9AGAR</name>
<evidence type="ECO:0000313" key="3">
    <source>
        <dbReference type="Proteomes" id="UP001142393"/>
    </source>
</evidence>
<accession>A0A9W8NQN9</accession>
<comment type="caution">
    <text evidence="1">The sequence shown here is derived from an EMBL/GenBank/DDBJ whole genome shotgun (WGS) entry which is preliminary data.</text>
</comment>
<dbReference type="Proteomes" id="UP001163850">
    <property type="component" value="Unassembled WGS sequence"/>
</dbReference>
<reference evidence="1 3" key="3">
    <citation type="journal article" date="2023" name="Proc. Natl. Acad. Sci. U.S.A.">
        <title>A global phylogenomic analysis of the shiitake genus Lentinula.</title>
        <authorList>
            <person name="Sierra-Patev S."/>
            <person name="Min B."/>
            <person name="Naranjo-Ortiz M."/>
            <person name="Looney B."/>
            <person name="Konkel Z."/>
            <person name="Slot J.C."/>
            <person name="Sakamoto Y."/>
            <person name="Steenwyk J.L."/>
            <person name="Rokas A."/>
            <person name="Carro J."/>
            <person name="Camarero S."/>
            <person name="Ferreira P."/>
            <person name="Molpeceres G."/>
            <person name="Ruiz-Duenas F.J."/>
            <person name="Serrano A."/>
            <person name="Henrissat B."/>
            <person name="Drula E."/>
            <person name="Hughes K.W."/>
            <person name="Mata J.L."/>
            <person name="Ishikawa N.K."/>
            <person name="Vargas-Isla R."/>
            <person name="Ushijima S."/>
            <person name="Smith C.A."/>
            <person name="Donoghue J."/>
            <person name="Ahrendt S."/>
            <person name="Andreopoulos W."/>
            <person name="He G."/>
            <person name="LaButti K."/>
            <person name="Lipzen A."/>
            <person name="Ng V."/>
            <person name="Riley R."/>
            <person name="Sandor L."/>
            <person name="Barry K."/>
            <person name="Martinez A.T."/>
            <person name="Xiao Y."/>
            <person name="Gibbons J.G."/>
            <person name="Terashima K."/>
            <person name="Grigoriev I.V."/>
            <person name="Hibbett D."/>
        </authorList>
    </citation>
    <scope>NUCLEOTIDE SEQUENCE [LARGE SCALE GENOMIC DNA]</scope>
    <source>
        <strain evidence="1 3">TFB7810</strain>
    </source>
</reference>
<gene>
    <name evidence="1" type="ORF">DFH05DRAFT_1560509</name>
    <name evidence="2" type="ORF">F5890DRAFT_1587216</name>
</gene>
<dbReference type="InterPro" id="IPR032710">
    <property type="entry name" value="NTF2-like_dom_sf"/>
</dbReference>
<dbReference type="AlphaFoldDB" id="A0A9W8NQN9"/>
<reference evidence="2" key="2">
    <citation type="submission" date="2022-08" db="EMBL/GenBank/DDBJ databases">
        <authorList>
            <consortium name="DOE Joint Genome Institute"/>
            <person name="Min B."/>
            <person name="Riley R."/>
            <person name="Sierra-Patev S."/>
            <person name="Naranjo-Ortiz M."/>
            <person name="Looney B."/>
            <person name="Konkel Z."/>
            <person name="Slot J.C."/>
            <person name="Sakamoto Y."/>
            <person name="Steenwyk J.L."/>
            <person name="Rokas A."/>
            <person name="Carro J."/>
            <person name="Camarero S."/>
            <person name="Ferreira P."/>
            <person name="Molpeceres G."/>
            <person name="Ruiz-Duenas F.J."/>
            <person name="Serrano A."/>
            <person name="Henrissat B."/>
            <person name="Drula E."/>
            <person name="Hughes K.W."/>
            <person name="Mata J.L."/>
            <person name="Ishikawa N.K."/>
            <person name="Vargas-Isla R."/>
            <person name="Ushijima S."/>
            <person name="Smith C.A."/>
            <person name="Ahrendt S."/>
            <person name="Andreopoulos W."/>
            <person name="He G."/>
            <person name="Labutti K."/>
            <person name="Lipzen A."/>
            <person name="Ng V."/>
            <person name="Sandor L."/>
            <person name="Barry K."/>
            <person name="Martinez A.T."/>
            <person name="Xiao Y."/>
            <person name="Gibbons J.G."/>
            <person name="Terashima K."/>
            <person name="Hibbett D.S."/>
            <person name="Grigoriev I.V."/>
        </authorList>
    </citation>
    <scope>NUCLEOTIDE SEQUENCE</scope>
    <source>
        <strain evidence="2">TFB7829</strain>
    </source>
</reference>
<dbReference type="SUPFAM" id="SSF54427">
    <property type="entry name" value="NTF2-like"/>
    <property type="match status" value="1"/>
</dbReference>